<dbReference type="PANTHER" id="PTHR43861">
    <property type="entry name" value="TRANS-ACONITATE 2-METHYLTRANSFERASE-RELATED"/>
    <property type="match status" value="1"/>
</dbReference>
<comment type="caution">
    <text evidence="1">The sequence shown here is derived from an EMBL/GenBank/DDBJ whole genome shotgun (WGS) entry which is preliminary data.</text>
</comment>
<keyword evidence="1" id="KW-0808">Transferase</keyword>
<proteinExistence type="predicted"/>
<name>A0ABP8GZD4_9BACT</name>
<sequence length="297" mass="33521">MDQRVHYSECPVCGSPDVNPLFSARDHTVSGQEFVIWQCGACTLRFTQDVPTAEAIGPYYKAESYISHTDTSKGLVNRLYQRVRRYTLQQKVRLIESSSGIRRGTVLDVGCGTGAFLRTMKEAGWAVQGLEPDPDARRLASDSGVPVQPAEVLYELPQGSFDVITLWHVLEHVHELHRYIEQLKSLLKPGGRLFIAVPNYTALDADIYRLYWAAYDVPRHLYHFSPKSLETLLGRHGLRLLEKRPMWFDSFYISLLSSRYQKGSTAWIGAPLAGLRSNLKALGNKDRCSSITYVIGK</sequence>
<reference evidence="2" key="1">
    <citation type="journal article" date="2019" name="Int. J. Syst. Evol. Microbiol.">
        <title>The Global Catalogue of Microorganisms (GCM) 10K type strain sequencing project: providing services to taxonomists for standard genome sequencing and annotation.</title>
        <authorList>
            <consortium name="The Broad Institute Genomics Platform"/>
            <consortium name="The Broad Institute Genome Sequencing Center for Infectious Disease"/>
            <person name="Wu L."/>
            <person name="Ma J."/>
        </authorList>
    </citation>
    <scope>NUCLEOTIDE SEQUENCE [LARGE SCALE GENOMIC DNA]</scope>
    <source>
        <strain evidence="2">JCM 17919</strain>
    </source>
</reference>
<protein>
    <submittedName>
        <fullName evidence="1">Methyltransferase domain-containing protein</fullName>
    </submittedName>
</protein>
<accession>A0ABP8GZD4</accession>
<dbReference type="InterPro" id="IPR029063">
    <property type="entry name" value="SAM-dependent_MTases_sf"/>
</dbReference>
<dbReference type="Proteomes" id="UP001501725">
    <property type="component" value="Unassembled WGS sequence"/>
</dbReference>
<organism evidence="1 2">
    <name type="scientific">Flaviaesturariibacter amylovorans</name>
    <dbReference type="NCBI Taxonomy" id="1084520"/>
    <lineage>
        <taxon>Bacteria</taxon>
        <taxon>Pseudomonadati</taxon>
        <taxon>Bacteroidota</taxon>
        <taxon>Chitinophagia</taxon>
        <taxon>Chitinophagales</taxon>
        <taxon>Chitinophagaceae</taxon>
        <taxon>Flaviaestuariibacter</taxon>
    </lineage>
</organism>
<dbReference type="PANTHER" id="PTHR43861:SF6">
    <property type="entry name" value="METHYLTRANSFERASE TYPE 11"/>
    <property type="match status" value="1"/>
</dbReference>
<dbReference type="GO" id="GO:0008168">
    <property type="term" value="F:methyltransferase activity"/>
    <property type="evidence" value="ECO:0007669"/>
    <property type="project" value="UniProtKB-KW"/>
</dbReference>
<gene>
    <name evidence="1" type="ORF">GCM10023184_23860</name>
</gene>
<evidence type="ECO:0000313" key="2">
    <source>
        <dbReference type="Proteomes" id="UP001501725"/>
    </source>
</evidence>
<dbReference type="Gene3D" id="3.40.50.150">
    <property type="entry name" value="Vaccinia Virus protein VP39"/>
    <property type="match status" value="1"/>
</dbReference>
<dbReference type="EMBL" id="BAABGY010000007">
    <property type="protein sequence ID" value="GAA4331746.1"/>
    <property type="molecule type" value="Genomic_DNA"/>
</dbReference>
<evidence type="ECO:0000313" key="1">
    <source>
        <dbReference type="EMBL" id="GAA4331746.1"/>
    </source>
</evidence>
<keyword evidence="2" id="KW-1185">Reference proteome</keyword>
<dbReference type="SUPFAM" id="SSF53335">
    <property type="entry name" value="S-adenosyl-L-methionine-dependent methyltransferases"/>
    <property type="match status" value="1"/>
</dbReference>
<dbReference type="RefSeq" id="WP_345255951.1">
    <property type="nucleotide sequence ID" value="NZ_BAABGY010000007.1"/>
</dbReference>
<dbReference type="CDD" id="cd02440">
    <property type="entry name" value="AdoMet_MTases"/>
    <property type="match status" value="1"/>
</dbReference>
<dbReference type="Pfam" id="PF13489">
    <property type="entry name" value="Methyltransf_23"/>
    <property type="match status" value="1"/>
</dbReference>
<dbReference type="GO" id="GO:0032259">
    <property type="term" value="P:methylation"/>
    <property type="evidence" value="ECO:0007669"/>
    <property type="project" value="UniProtKB-KW"/>
</dbReference>
<keyword evidence="1" id="KW-0489">Methyltransferase</keyword>